<sequence>MTIIRNLITDWSGFLSIQGRIG</sequence>
<protein>
    <submittedName>
        <fullName evidence="1">Uncharacterized protein</fullName>
    </submittedName>
</protein>
<evidence type="ECO:0000313" key="1">
    <source>
        <dbReference type="EMBL" id="MBX44394.1"/>
    </source>
</evidence>
<name>A0A2P2NPQ3_RHIMU</name>
<accession>A0A2P2NPQ3</accession>
<proteinExistence type="predicted"/>
<reference evidence="1" key="1">
    <citation type="submission" date="2018-02" db="EMBL/GenBank/DDBJ databases">
        <title>Rhizophora mucronata_Transcriptome.</title>
        <authorList>
            <person name="Meera S.P."/>
            <person name="Sreeshan A."/>
            <person name="Augustine A."/>
        </authorList>
    </citation>
    <scope>NUCLEOTIDE SEQUENCE</scope>
    <source>
        <tissue evidence="1">Leaf</tissue>
    </source>
</reference>
<dbReference type="AlphaFoldDB" id="A0A2P2NPQ3"/>
<organism evidence="1">
    <name type="scientific">Rhizophora mucronata</name>
    <name type="common">Asiatic mangrove</name>
    <dbReference type="NCBI Taxonomy" id="61149"/>
    <lineage>
        <taxon>Eukaryota</taxon>
        <taxon>Viridiplantae</taxon>
        <taxon>Streptophyta</taxon>
        <taxon>Embryophyta</taxon>
        <taxon>Tracheophyta</taxon>
        <taxon>Spermatophyta</taxon>
        <taxon>Magnoliopsida</taxon>
        <taxon>eudicotyledons</taxon>
        <taxon>Gunneridae</taxon>
        <taxon>Pentapetalae</taxon>
        <taxon>rosids</taxon>
        <taxon>fabids</taxon>
        <taxon>Malpighiales</taxon>
        <taxon>Rhizophoraceae</taxon>
        <taxon>Rhizophora</taxon>
    </lineage>
</organism>
<dbReference type="EMBL" id="GGEC01063910">
    <property type="protein sequence ID" value="MBX44394.1"/>
    <property type="molecule type" value="Transcribed_RNA"/>
</dbReference>